<dbReference type="InterPro" id="IPR039537">
    <property type="entry name" value="Retrotran_Ty1/copia-like"/>
</dbReference>
<evidence type="ECO:0000313" key="12">
    <source>
        <dbReference type="EMBL" id="MBW0488370.1"/>
    </source>
</evidence>
<keyword evidence="13" id="KW-1185">Reference proteome</keyword>
<evidence type="ECO:0000256" key="7">
    <source>
        <dbReference type="ARBA" id="ARBA00022908"/>
    </source>
</evidence>
<dbReference type="InterPro" id="IPR012337">
    <property type="entry name" value="RNaseH-like_sf"/>
</dbReference>
<dbReference type="GO" id="GO:0015074">
    <property type="term" value="P:DNA integration"/>
    <property type="evidence" value="ECO:0007669"/>
    <property type="project" value="UniProtKB-KW"/>
</dbReference>
<comment type="caution">
    <text evidence="12">The sequence shown here is derived from an EMBL/GenBank/DDBJ whole genome shotgun (WGS) entry which is preliminary data.</text>
</comment>
<dbReference type="SUPFAM" id="SSF53098">
    <property type="entry name" value="Ribonuclease H-like"/>
    <property type="match status" value="1"/>
</dbReference>
<dbReference type="GO" id="GO:0003676">
    <property type="term" value="F:nucleic acid binding"/>
    <property type="evidence" value="ECO:0007669"/>
    <property type="project" value="InterPro"/>
</dbReference>
<keyword evidence="6" id="KW-0460">Magnesium</keyword>
<keyword evidence="7" id="KW-0229">DNA integration</keyword>
<keyword evidence="3" id="KW-0479">Metal-binding</keyword>
<proteinExistence type="predicted"/>
<dbReference type="GO" id="GO:0003964">
    <property type="term" value="F:RNA-directed DNA polymerase activity"/>
    <property type="evidence" value="ECO:0007669"/>
    <property type="project" value="UniProtKB-KW"/>
</dbReference>
<evidence type="ECO:0000256" key="9">
    <source>
        <dbReference type="ARBA" id="ARBA00022932"/>
    </source>
</evidence>
<evidence type="ECO:0000256" key="2">
    <source>
        <dbReference type="ARBA" id="ARBA00022722"/>
    </source>
</evidence>
<dbReference type="GO" id="GO:0004519">
    <property type="term" value="F:endonuclease activity"/>
    <property type="evidence" value="ECO:0007669"/>
    <property type="project" value="UniProtKB-KW"/>
</dbReference>
<evidence type="ECO:0000256" key="10">
    <source>
        <dbReference type="ARBA" id="ARBA00023172"/>
    </source>
</evidence>
<name>A0A9Q3CS35_9BASI</name>
<dbReference type="GO" id="GO:0006310">
    <property type="term" value="P:DNA recombination"/>
    <property type="evidence" value="ECO:0007669"/>
    <property type="project" value="UniProtKB-KW"/>
</dbReference>
<evidence type="ECO:0000256" key="6">
    <source>
        <dbReference type="ARBA" id="ARBA00022842"/>
    </source>
</evidence>
<keyword evidence="2" id="KW-0540">Nuclease</keyword>
<keyword evidence="8" id="KW-0695">RNA-directed DNA polymerase</keyword>
<keyword evidence="10" id="KW-0233">DNA recombination</keyword>
<dbReference type="Pfam" id="PF25597">
    <property type="entry name" value="SH3_retrovirus"/>
    <property type="match status" value="1"/>
</dbReference>
<dbReference type="EMBL" id="AVOT02009568">
    <property type="protein sequence ID" value="MBW0488370.1"/>
    <property type="molecule type" value="Genomic_DNA"/>
</dbReference>
<dbReference type="OrthoDB" id="7691805at2759"/>
<evidence type="ECO:0000256" key="1">
    <source>
        <dbReference type="ARBA" id="ARBA00022695"/>
    </source>
</evidence>
<sequence length="458" mass="51615">MHRQIPPTPQKMDFNHLNIQGKLGTSETDGTFAEDAVDPVHYRKLTRTIPLSVSTKCTGWRSYIKGMGSLIFKGEDDKTIIINGVFYSPDAACTLISPAALIRAGASISTEDNDILICNGSKLPVLRVHLCQSKPKWEMPPYLPKIMGFTNSNICGSTDISYKVSTENLTSDKLTLFESKLDSNNPMMGNVRTPDEHNLDNLLHSVFGHIGNKHLKQLACKHFGDKASKGITQKSETCQHCCIANRMQRLVLASCDGIVEPMDIVTADLMGNFNNAIPYGGKYELTIWDIGSTYKDWCHLQGEGHGKSLPYHDGQNGSIEQYNREIADMGRMLLHKSGLPREFWGFAFMWASHIQNLIPNSLTKDTAPVELIFHNKPCYNQMRLFGELAYIHIPHEKRRKLDDREIEGHIVMFLGNSKGWLFYLPSSKSLRTSAWAEFPKSSKACRVIQQWSLPWKPK</sequence>
<dbReference type="Gene3D" id="3.30.420.10">
    <property type="entry name" value="Ribonuclease H-like superfamily/Ribonuclease H"/>
    <property type="match status" value="1"/>
</dbReference>
<feature type="domain" description="Retroviral polymerase SH3-like" evidence="11">
    <location>
        <begin position="388"/>
        <end position="441"/>
    </location>
</feature>
<dbReference type="InterPro" id="IPR057670">
    <property type="entry name" value="SH3_retrovirus"/>
</dbReference>
<dbReference type="GO" id="GO:0046872">
    <property type="term" value="F:metal ion binding"/>
    <property type="evidence" value="ECO:0007669"/>
    <property type="project" value="UniProtKB-KW"/>
</dbReference>
<evidence type="ECO:0000256" key="8">
    <source>
        <dbReference type="ARBA" id="ARBA00022918"/>
    </source>
</evidence>
<dbReference type="InterPro" id="IPR036397">
    <property type="entry name" value="RNaseH_sf"/>
</dbReference>
<evidence type="ECO:0000259" key="11">
    <source>
        <dbReference type="Pfam" id="PF25597"/>
    </source>
</evidence>
<keyword evidence="4" id="KW-0255">Endonuclease</keyword>
<dbReference type="GO" id="GO:0016787">
    <property type="term" value="F:hydrolase activity"/>
    <property type="evidence" value="ECO:0007669"/>
    <property type="project" value="UniProtKB-KW"/>
</dbReference>
<keyword evidence="9" id="KW-0239">DNA-directed DNA polymerase</keyword>
<evidence type="ECO:0000256" key="5">
    <source>
        <dbReference type="ARBA" id="ARBA00022801"/>
    </source>
</evidence>
<evidence type="ECO:0000256" key="3">
    <source>
        <dbReference type="ARBA" id="ARBA00022723"/>
    </source>
</evidence>
<organism evidence="12 13">
    <name type="scientific">Austropuccinia psidii MF-1</name>
    <dbReference type="NCBI Taxonomy" id="1389203"/>
    <lineage>
        <taxon>Eukaryota</taxon>
        <taxon>Fungi</taxon>
        <taxon>Dikarya</taxon>
        <taxon>Basidiomycota</taxon>
        <taxon>Pucciniomycotina</taxon>
        <taxon>Pucciniomycetes</taxon>
        <taxon>Pucciniales</taxon>
        <taxon>Sphaerophragmiaceae</taxon>
        <taxon>Austropuccinia</taxon>
    </lineage>
</organism>
<dbReference type="PANTHER" id="PTHR42648:SF11">
    <property type="entry name" value="TRANSPOSON TY4-P GAG-POL POLYPROTEIN"/>
    <property type="match status" value="1"/>
</dbReference>
<dbReference type="GO" id="GO:0003887">
    <property type="term" value="F:DNA-directed DNA polymerase activity"/>
    <property type="evidence" value="ECO:0007669"/>
    <property type="project" value="UniProtKB-KW"/>
</dbReference>
<keyword evidence="5" id="KW-0378">Hydrolase</keyword>
<dbReference type="AlphaFoldDB" id="A0A9Q3CS35"/>
<reference evidence="12" key="1">
    <citation type="submission" date="2021-03" db="EMBL/GenBank/DDBJ databases">
        <title>Draft genome sequence of rust myrtle Austropuccinia psidii MF-1, a brazilian biotype.</title>
        <authorList>
            <person name="Quecine M.C."/>
            <person name="Pachon D.M.R."/>
            <person name="Bonatelli M.L."/>
            <person name="Correr F.H."/>
            <person name="Franceschini L.M."/>
            <person name="Leite T.F."/>
            <person name="Margarido G.R.A."/>
            <person name="Almeida C.A."/>
            <person name="Ferrarezi J.A."/>
            <person name="Labate C.A."/>
        </authorList>
    </citation>
    <scope>NUCLEOTIDE SEQUENCE</scope>
    <source>
        <strain evidence="12">MF-1</strain>
    </source>
</reference>
<evidence type="ECO:0000313" key="13">
    <source>
        <dbReference type="Proteomes" id="UP000765509"/>
    </source>
</evidence>
<evidence type="ECO:0000256" key="4">
    <source>
        <dbReference type="ARBA" id="ARBA00022759"/>
    </source>
</evidence>
<gene>
    <name evidence="12" type="ORF">O181_028085</name>
</gene>
<dbReference type="PANTHER" id="PTHR42648">
    <property type="entry name" value="TRANSPOSASE, PUTATIVE-RELATED"/>
    <property type="match status" value="1"/>
</dbReference>
<keyword evidence="9" id="KW-0808">Transferase</keyword>
<keyword evidence="1" id="KW-0548">Nucleotidyltransferase</keyword>
<accession>A0A9Q3CS35</accession>
<dbReference type="Proteomes" id="UP000765509">
    <property type="component" value="Unassembled WGS sequence"/>
</dbReference>
<protein>
    <recommendedName>
        <fullName evidence="11">Retroviral polymerase SH3-like domain-containing protein</fullName>
    </recommendedName>
</protein>